<gene>
    <name evidence="2" type="ORF">OH718_10430</name>
</gene>
<dbReference type="EMBL" id="JAOXML010000006">
    <property type="protein sequence ID" value="MCV4377010.1"/>
    <property type="molecule type" value="Genomic_DNA"/>
</dbReference>
<sequence>MHYQPQLPIIISDKHPREQDENLKAPDVAAAFHDEDTPGLLPISELTKPVTVDLEVWAGAQPGYTYTLLWNGKTVGPAKPILDTHRPGDPLTLEIPLDLLTEGKHTLQYQTYNPQSQVQNDSNIFNLVIDLTPPGDPELSAILFPPEVQNGLTAAELAQLGGKLDVQIAGYTGMAKHDVVQTYWGTTLGPQAIVTEDDMGLDRVAITFTRVFLESLGETEQLVKYNVFDRAGNKSIDSNPVPITLKLQDIPADFPAPIIDPAVGPLIDHAEAQAGVQVDIPKYPGASPFDMIRLFWGQGNPLVPVALPPGNENEDVVLSLRIPYETLNRNPVGTVQVFYEVTRQLDLAGSSLSSTVDVFLTLPITNPLDTFIVQGTSVENPNTTDNFIDEDDYELNALGVVKWNPEFVISDNLNLFWGDQQKPQWYQIKASDITAARDLLVPIDNAIMKTQGTGAEIPVYYTVTRAGNPNAVKCPVQLVTVRSKEELPGGPDGLDGPPFKLNDVGFIAPILNPNGADLHIAPYLNIAEGQTLVLTFKGFDKNNNPIDASNYTADRTLDKNDVANGYTFTVPDRNLRILCTGFAEASFRVEPPAGSNQSAVTSKVTRAPVNMLDSVQPTCPIPQYRQAS</sequence>
<comment type="caution">
    <text evidence="2">The sequence shown here is derived from an EMBL/GenBank/DDBJ whole genome shotgun (WGS) entry which is preliminary data.</text>
</comment>
<dbReference type="Proteomes" id="UP001207294">
    <property type="component" value="Unassembled WGS sequence"/>
</dbReference>
<feature type="region of interest" description="Disordered" evidence="1">
    <location>
        <begin position="1"/>
        <end position="20"/>
    </location>
</feature>
<proteinExistence type="predicted"/>
<evidence type="ECO:0000313" key="3">
    <source>
        <dbReference type="Proteomes" id="UP001207294"/>
    </source>
</evidence>
<protein>
    <submittedName>
        <fullName evidence="2">Uncharacterized protein</fullName>
    </submittedName>
</protein>
<accession>A0ABT3BW05</accession>
<evidence type="ECO:0000313" key="2">
    <source>
        <dbReference type="EMBL" id="MCV4377010.1"/>
    </source>
</evidence>
<dbReference type="RefSeq" id="WP_263943169.1">
    <property type="nucleotide sequence ID" value="NZ_JAOXMH010000008.1"/>
</dbReference>
<name>A0ABT3BW05_9PSED</name>
<reference evidence="2 3" key="1">
    <citation type="submission" date="2022-10" db="EMBL/GenBank/DDBJ databases">
        <title>Characterization of Pseudomonas capsici strains from pepper and tomato in Georgia.</title>
        <authorList>
            <person name="Zhao M."/>
            <person name="Dutta B."/>
        </authorList>
    </citation>
    <scope>NUCLEOTIDE SEQUENCE [LARGE SCALE GENOMIC DNA]</scope>
    <source>
        <strain evidence="2 3">Pc20-5</strain>
    </source>
</reference>
<evidence type="ECO:0000256" key="1">
    <source>
        <dbReference type="SAM" id="MobiDB-lite"/>
    </source>
</evidence>
<keyword evidence="3" id="KW-1185">Reference proteome</keyword>
<organism evidence="2 3">
    <name type="scientific">Pseudomonas capsici</name>
    <dbReference type="NCBI Taxonomy" id="2810614"/>
    <lineage>
        <taxon>Bacteria</taxon>
        <taxon>Pseudomonadati</taxon>
        <taxon>Pseudomonadota</taxon>
        <taxon>Gammaproteobacteria</taxon>
        <taxon>Pseudomonadales</taxon>
        <taxon>Pseudomonadaceae</taxon>
        <taxon>Pseudomonas</taxon>
    </lineage>
</organism>